<reference evidence="4" key="1">
    <citation type="submission" date="2008-04" db="EMBL/GenBank/DDBJ databases">
        <title>Complete sequence of chromosome of Nostoc punctiforme ATCC 29133.</title>
        <authorList>
            <consortium name="US DOE Joint Genome Institute"/>
            <person name="Copeland A."/>
            <person name="Lucas S."/>
            <person name="Lapidus A."/>
            <person name="Glavina del Rio T."/>
            <person name="Dalin E."/>
            <person name="Tice H."/>
            <person name="Pitluck S."/>
            <person name="Chain P."/>
            <person name="Malfatti S."/>
            <person name="Shin M."/>
            <person name="Vergez L."/>
            <person name="Schmutz J."/>
            <person name="Larimer F."/>
            <person name="Land M."/>
            <person name="Hauser L."/>
            <person name="Kyrpides N."/>
            <person name="Kim E."/>
            <person name="Meeks J.C."/>
            <person name="Elhai J."/>
            <person name="Campbell E.L."/>
            <person name="Thiel T."/>
            <person name="Longmire J."/>
            <person name="Potts M."/>
            <person name="Atlas R."/>
        </authorList>
    </citation>
    <scope>NUCLEOTIDE SEQUENCE [LARGE SCALE GENOMIC DNA]</scope>
    <source>
        <strain evidence="4">ATCC 29133 / PCC 73102</strain>
    </source>
</reference>
<name>B2IWA6_NOSP7</name>
<dbReference type="InterPro" id="IPR001646">
    <property type="entry name" value="5peptide_repeat"/>
</dbReference>
<dbReference type="SUPFAM" id="SSF141571">
    <property type="entry name" value="Pentapeptide repeat-like"/>
    <property type="match status" value="2"/>
</dbReference>
<feature type="transmembrane region" description="Helical" evidence="2">
    <location>
        <begin position="153"/>
        <end position="172"/>
    </location>
</feature>
<feature type="transmembrane region" description="Helical" evidence="2">
    <location>
        <begin position="122"/>
        <end position="141"/>
    </location>
</feature>
<dbReference type="InterPro" id="IPR051082">
    <property type="entry name" value="Pentapeptide-BTB/POZ_domain"/>
</dbReference>
<feature type="transmembrane region" description="Helical" evidence="2">
    <location>
        <begin position="56"/>
        <end position="81"/>
    </location>
</feature>
<keyword evidence="1" id="KW-0175">Coiled coil</keyword>
<dbReference type="Proteomes" id="UP000001191">
    <property type="component" value="Chromosome"/>
</dbReference>
<proteinExistence type="predicted"/>
<evidence type="ECO:0000313" key="3">
    <source>
        <dbReference type="EMBL" id="ACC79851.1"/>
    </source>
</evidence>
<evidence type="ECO:0000313" key="4">
    <source>
        <dbReference type="Proteomes" id="UP000001191"/>
    </source>
</evidence>
<dbReference type="Gene3D" id="2.160.20.80">
    <property type="entry name" value="E3 ubiquitin-protein ligase SopA"/>
    <property type="match status" value="2"/>
</dbReference>
<dbReference type="PANTHER" id="PTHR14136:SF17">
    <property type="entry name" value="BTB_POZ DOMAIN-CONTAINING PROTEIN KCTD9"/>
    <property type="match status" value="1"/>
</dbReference>
<dbReference type="PhylomeDB" id="B2IWA6"/>
<dbReference type="eggNOG" id="COG1357">
    <property type="taxonomic scope" value="Bacteria"/>
</dbReference>
<sequence length="706" mass="77490">MQLEHIGQNLQGRSFKGQNLTGANFKGADIRGADFTDANLRNANFFQAKAGLQNHWLLILLITLFLIGALSLFTAGVVAVFAGSKLLPASHLIGQYLILFINPILLTIFLIVAIYQGLNKALITIVFLAVFSCITLIYFQYYEAAAAFAGNLLWLFTVGITGAIIFTSVIILTKYYFWILIGAGFIAWVVSTVIPLILGQPHLIVFKVAFSSAIGVSISIYASQQAIMGMPQLAWLHSIAIAFTTISGTRFSGADLTDADFTGATLKNTDFRKANLTRTRFHNAKKLDQVRSDSTYLEQAKLIKVLVTGQGREQNFDRQDLRGINLQGANLVDASFIGADLSLANLQDTDLSRAKLVQTQLDGTDFTGATLTGAYIEDWGITSDTKFDGVRCEYVYMRLPTKENPDPFRKPDNYKEVFAPGEFGDFIQPIFDTLDLYHNQGVDPRAIAISFKRLAQNHPDAELEIVAMEKRGQDKFLLRAKTAATADKSELSAEYFDTYNEIKGLPEREIKLLLAEKDNQIRRLENMVMTALERPSFYSNIQVEEVDTMTNNPGGFSIGGSVGGNVHNVQGDNNRAVQGDNDRAVLGDNNQVTQQNQVGADATESLTKEDVVKLLAQLETLIKGAELPADTKEEVIEDLSAAKKATDKEEPNKQRALERLGTVAETLDKTSKGVEAGQKVWTIAKPIIVKVATWLGVAAGSHLLGL</sequence>
<evidence type="ECO:0000256" key="1">
    <source>
        <dbReference type="SAM" id="Coils"/>
    </source>
</evidence>
<dbReference type="STRING" id="63737.Npun_R1125"/>
<keyword evidence="2" id="KW-0812">Transmembrane</keyword>
<keyword evidence="2" id="KW-0472">Membrane</keyword>
<protein>
    <submittedName>
        <fullName evidence="3">Pentapeptide repeat protein</fullName>
    </submittedName>
</protein>
<accession>B2IWA6</accession>
<feature type="coiled-coil region" evidence="1">
    <location>
        <begin position="507"/>
        <end position="534"/>
    </location>
</feature>
<gene>
    <name evidence="3" type="ordered locus">Npun_R1125</name>
</gene>
<dbReference type="KEGG" id="npu:Npun_R1125"/>
<dbReference type="Pfam" id="PF00805">
    <property type="entry name" value="Pentapeptide"/>
    <property type="match status" value="3"/>
</dbReference>
<dbReference type="RefSeq" id="WP_012407872.1">
    <property type="nucleotide sequence ID" value="NC_010628.1"/>
</dbReference>
<feature type="transmembrane region" description="Helical" evidence="2">
    <location>
        <begin position="177"/>
        <end position="198"/>
    </location>
</feature>
<keyword evidence="2" id="KW-1133">Transmembrane helix</keyword>
<dbReference type="HOGENOM" id="CLU_020789_0_0_3"/>
<dbReference type="PANTHER" id="PTHR14136">
    <property type="entry name" value="BTB_POZ DOMAIN-CONTAINING PROTEIN KCTD9"/>
    <property type="match status" value="1"/>
</dbReference>
<dbReference type="EnsemblBacteria" id="ACC79851">
    <property type="protein sequence ID" value="ACC79851"/>
    <property type="gene ID" value="Npun_R1125"/>
</dbReference>
<dbReference type="OrthoDB" id="528457at2"/>
<organism evidence="3 4">
    <name type="scientific">Nostoc punctiforme (strain ATCC 29133 / PCC 73102)</name>
    <dbReference type="NCBI Taxonomy" id="63737"/>
    <lineage>
        <taxon>Bacteria</taxon>
        <taxon>Bacillati</taxon>
        <taxon>Cyanobacteriota</taxon>
        <taxon>Cyanophyceae</taxon>
        <taxon>Nostocales</taxon>
        <taxon>Nostocaceae</taxon>
        <taxon>Nostoc</taxon>
    </lineage>
</organism>
<dbReference type="AlphaFoldDB" id="B2IWA6"/>
<evidence type="ECO:0000256" key="2">
    <source>
        <dbReference type="SAM" id="Phobius"/>
    </source>
</evidence>
<reference evidence="3 4" key="2">
    <citation type="journal article" date="2013" name="Plant Physiol.">
        <title>A Nostoc punctiforme Sugar Transporter Necessary to Establish a Cyanobacterium-Plant Symbiosis.</title>
        <authorList>
            <person name="Ekman M."/>
            <person name="Picossi S."/>
            <person name="Campbell E.L."/>
            <person name="Meeks J.C."/>
            <person name="Flores E."/>
        </authorList>
    </citation>
    <scope>NUCLEOTIDE SEQUENCE [LARGE SCALE GENOMIC DNA]</scope>
    <source>
        <strain evidence="4">ATCC 29133 / PCC 73102</strain>
    </source>
</reference>
<dbReference type="EMBL" id="CP001037">
    <property type="protein sequence ID" value="ACC79851.1"/>
    <property type="molecule type" value="Genomic_DNA"/>
</dbReference>
<feature type="transmembrane region" description="Helical" evidence="2">
    <location>
        <begin position="93"/>
        <end position="115"/>
    </location>
</feature>
<keyword evidence="4" id="KW-1185">Reference proteome</keyword>